<protein>
    <submittedName>
        <fullName evidence="2">Uncharacterized protein</fullName>
    </submittedName>
</protein>
<name>A0ABD0LZ60_9CAEN</name>
<keyword evidence="3" id="KW-1185">Reference proteome</keyword>
<evidence type="ECO:0000313" key="3">
    <source>
        <dbReference type="Proteomes" id="UP001519460"/>
    </source>
</evidence>
<gene>
    <name evidence="2" type="ORF">BaRGS_00003786</name>
</gene>
<proteinExistence type="predicted"/>
<dbReference type="AlphaFoldDB" id="A0ABD0LZ60"/>
<feature type="compositionally biased region" description="Pro residues" evidence="1">
    <location>
        <begin position="27"/>
        <end position="37"/>
    </location>
</feature>
<organism evidence="2 3">
    <name type="scientific">Batillaria attramentaria</name>
    <dbReference type="NCBI Taxonomy" id="370345"/>
    <lineage>
        <taxon>Eukaryota</taxon>
        <taxon>Metazoa</taxon>
        <taxon>Spiralia</taxon>
        <taxon>Lophotrochozoa</taxon>
        <taxon>Mollusca</taxon>
        <taxon>Gastropoda</taxon>
        <taxon>Caenogastropoda</taxon>
        <taxon>Sorbeoconcha</taxon>
        <taxon>Cerithioidea</taxon>
        <taxon>Batillariidae</taxon>
        <taxon>Batillaria</taxon>
    </lineage>
</organism>
<reference evidence="2 3" key="1">
    <citation type="journal article" date="2023" name="Sci. Data">
        <title>Genome assembly of the Korean intertidal mud-creeper Batillaria attramentaria.</title>
        <authorList>
            <person name="Patra A.K."/>
            <person name="Ho P.T."/>
            <person name="Jun S."/>
            <person name="Lee S.J."/>
            <person name="Kim Y."/>
            <person name="Won Y.J."/>
        </authorList>
    </citation>
    <scope>NUCLEOTIDE SEQUENCE [LARGE SCALE GENOMIC DNA]</scope>
    <source>
        <strain evidence="2">Wonlab-2016</strain>
    </source>
</reference>
<evidence type="ECO:0000256" key="1">
    <source>
        <dbReference type="SAM" id="MobiDB-lite"/>
    </source>
</evidence>
<sequence>MLSRSATFCSGRQPRQGRPHRHRETSPPSPAESPVPVSPSLHPGRAARLMLLQETGGSEITEHSMVRCWRLPAMTLVRKAQCGFLTREHSRLAWPGQSPPTVW</sequence>
<dbReference type="EMBL" id="JACVVK020000013">
    <property type="protein sequence ID" value="KAK7504758.1"/>
    <property type="molecule type" value="Genomic_DNA"/>
</dbReference>
<feature type="region of interest" description="Disordered" evidence="1">
    <location>
        <begin position="1"/>
        <end position="42"/>
    </location>
</feature>
<evidence type="ECO:0000313" key="2">
    <source>
        <dbReference type="EMBL" id="KAK7504758.1"/>
    </source>
</evidence>
<feature type="compositionally biased region" description="Polar residues" evidence="1">
    <location>
        <begin position="1"/>
        <end position="10"/>
    </location>
</feature>
<comment type="caution">
    <text evidence="2">The sequence shown here is derived from an EMBL/GenBank/DDBJ whole genome shotgun (WGS) entry which is preliminary data.</text>
</comment>
<dbReference type="Proteomes" id="UP001519460">
    <property type="component" value="Unassembled WGS sequence"/>
</dbReference>
<accession>A0ABD0LZ60</accession>